<sequence length="305" mass="32932">MLRPDDLYEIVDESVATGPAATPKVLVHSLDGFMDAGQAGRVTADHLLDVLDSRLLARFDVDLLHDYRARRPEVTFSEDRFIDYTPPQLNLHLLTDDAGVEFLLLEGVEPDNHWNRFAGAVRQLIDKYNVTLTVGVHGIPMGVPHTRPLGLTAHATRPELVTRSNIWDGEMRLPASAGTMLQVRLGEAGKDAMGFAVHVPHYLAENRFPGAALALVHAISAATGLLLPSKALLDEAAITGRMVDEQVEQSDDASAVVNALETQYDAAAGSISRGSLLAGSTPSADELGAEVEQFLAELNRDDDTN</sequence>
<protein>
    <submittedName>
        <fullName evidence="1">Putative ATP-grasp superfamily ATP-dependent carboligase</fullName>
    </submittedName>
</protein>
<reference evidence="1 2" key="1">
    <citation type="submission" date="2020-08" db="EMBL/GenBank/DDBJ databases">
        <title>Sequencing the genomes of 1000 actinobacteria strains.</title>
        <authorList>
            <person name="Klenk H.-P."/>
        </authorList>
    </citation>
    <scope>NUCLEOTIDE SEQUENCE [LARGE SCALE GENOMIC DNA]</scope>
    <source>
        <strain evidence="1 2">DSM 28967</strain>
    </source>
</reference>
<dbReference type="Gene3D" id="1.10.287.100">
    <property type="match status" value="1"/>
</dbReference>
<dbReference type="PIRSF" id="PIRSF028754">
    <property type="entry name" value="UCP028754"/>
    <property type="match status" value="1"/>
</dbReference>
<dbReference type="InterPro" id="IPR038389">
    <property type="entry name" value="PSMG2_sf"/>
</dbReference>
<proteinExistence type="predicted"/>
<dbReference type="InterPro" id="IPR019151">
    <property type="entry name" value="Proteasome_assmbl_chaperone_2"/>
</dbReference>
<organism evidence="1 2">
    <name type="scientific">Kribbella italica</name>
    <dbReference type="NCBI Taxonomy" id="1540520"/>
    <lineage>
        <taxon>Bacteria</taxon>
        <taxon>Bacillati</taxon>
        <taxon>Actinomycetota</taxon>
        <taxon>Actinomycetes</taxon>
        <taxon>Propionibacteriales</taxon>
        <taxon>Kribbellaceae</taxon>
        <taxon>Kribbella</taxon>
    </lineage>
</organism>
<name>A0A7W9J4E9_9ACTN</name>
<evidence type="ECO:0000313" key="1">
    <source>
        <dbReference type="EMBL" id="MBB5835179.1"/>
    </source>
</evidence>
<dbReference type="Pfam" id="PF09754">
    <property type="entry name" value="PAC2"/>
    <property type="match status" value="1"/>
</dbReference>
<dbReference type="AlphaFoldDB" id="A0A7W9J4E9"/>
<gene>
    <name evidence="1" type="ORF">HDA39_001913</name>
</gene>
<dbReference type="EMBL" id="JACHMY010000001">
    <property type="protein sequence ID" value="MBB5835179.1"/>
    <property type="molecule type" value="Genomic_DNA"/>
</dbReference>
<evidence type="ECO:0000313" key="2">
    <source>
        <dbReference type="Proteomes" id="UP000549971"/>
    </source>
</evidence>
<dbReference type="Proteomes" id="UP000549971">
    <property type="component" value="Unassembled WGS sequence"/>
</dbReference>
<dbReference type="SUPFAM" id="SSF159659">
    <property type="entry name" value="Cgl1923-like"/>
    <property type="match status" value="1"/>
</dbReference>
<keyword evidence="2" id="KW-1185">Reference proteome</keyword>
<dbReference type="Gene3D" id="3.40.50.10900">
    <property type="entry name" value="PAC-like subunit"/>
    <property type="match status" value="1"/>
</dbReference>
<comment type="caution">
    <text evidence="1">The sequence shown here is derived from an EMBL/GenBank/DDBJ whole genome shotgun (WGS) entry which is preliminary data.</text>
</comment>
<accession>A0A7W9J4E9</accession>
<keyword evidence="1" id="KW-0436">Ligase</keyword>
<dbReference type="InterPro" id="IPR008492">
    <property type="entry name" value="Rv2714-like"/>
</dbReference>
<dbReference type="GO" id="GO:0016874">
    <property type="term" value="F:ligase activity"/>
    <property type="evidence" value="ECO:0007669"/>
    <property type="project" value="UniProtKB-KW"/>
</dbReference>
<dbReference type="RefSeq" id="WP_184794858.1">
    <property type="nucleotide sequence ID" value="NZ_JACHMY010000001.1"/>
</dbReference>